<dbReference type="GO" id="GO:0020037">
    <property type="term" value="F:heme binding"/>
    <property type="evidence" value="ECO:0007669"/>
    <property type="project" value="InterPro"/>
</dbReference>
<reference evidence="7" key="1">
    <citation type="submission" date="2020-09" db="EMBL/GenBank/DDBJ databases">
        <title>Pelagicoccus enzymogenes sp. nov. with an EPS production, isolated from marine sediment.</title>
        <authorList>
            <person name="Feng X."/>
        </authorList>
    </citation>
    <scope>NUCLEOTIDE SEQUENCE</scope>
    <source>
        <strain evidence="7">NFK12</strain>
    </source>
</reference>
<dbReference type="Proteomes" id="UP000622317">
    <property type="component" value="Unassembled WGS sequence"/>
</dbReference>
<dbReference type="Gene3D" id="1.10.760.10">
    <property type="entry name" value="Cytochrome c-like domain"/>
    <property type="match status" value="1"/>
</dbReference>
<feature type="signal peptide" evidence="5">
    <location>
        <begin position="1"/>
        <end position="24"/>
    </location>
</feature>
<evidence type="ECO:0000256" key="2">
    <source>
        <dbReference type="ARBA" id="ARBA00022723"/>
    </source>
</evidence>
<feature type="chain" id="PRO_5036967274" evidence="5">
    <location>
        <begin position="25"/>
        <end position="152"/>
    </location>
</feature>
<comment type="caution">
    <text evidence="7">The sequence shown here is derived from an EMBL/GenBank/DDBJ whole genome shotgun (WGS) entry which is preliminary data.</text>
</comment>
<dbReference type="RefSeq" id="WP_191615984.1">
    <property type="nucleotide sequence ID" value="NZ_JACYFG010000006.1"/>
</dbReference>
<sequence length="152" mass="16881">MKYRNSKIAALLAALLLAACGRQVDSPQGFRLPDGDPVAGREAFVTMGCVQCHTVVGDSLPEPEIPRSLHVQLGGETHRVKTYAQLVTSIIHPSHAIKDKNVADYEDPSGKSLMPDLTPYLTVKQLVDITQYLQPHYKVVFPEYTRDGLYYQ</sequence>
<dbReference type="EMBL" id="JACYFG010000006">
    <property type="protein sequence ID" value="MBD5778856.1"/>
    <property type="molecule type" value="Genomic_DNA"/>
</dbReference>
<dbReference type="AlphaFoldDB" id="A0A927F700"/>
<name>A0A927F700_9BACT</name>
<dbReference type="GO" id="GO:0009055">
    <property type="term" value="F:electron transfer activity"/>
    <property type="evidence" value="ECO:0007669"/>
    <property type="project" value="InterPro"/>
</dbReference>
<evidence type="ECO:0000256" key="3">
    <source>
        <dbReference type="ARBA" id="ARBA00023004"/>
    </source>
</evidence>
<dbReference type="SUPFAM" id="SSF46626">
    <property type="entry name" value="Cytochrome c"/>
    <property type="match status" value="1"/>
</dbReference>
<accession>A0A927F700</accession>
<protein>
    <submittedName>
        <fullName evidence="7">C-type cytochrome</fullName>
    </submittedName>
</protein>
<dbReference type="InterPro" id="IPR009056">
    <property type="entry name" value="Cyt_c-like_dom"/>
</dbReference>
<dbReference type="PROSITE" id="PS51257">
    <property type="entry name" value="PROKAR_LIPOPROTEIN"/>
    <property type="match status" value="1"/>
</dbReference>
<organism evidence="7 8">
    <name type="scientific">Pelagicoccus enzymogenes</name>
    <dbReference type="NCBI Taxonomy" id="2773457"/>
    <lineage>
        <taxon>Bacteria</taxon>
        <taxon>Pseudomonadati</taxon>
        <taxon>Verrucomicrobiota</taxon>
        <taxon>Opitutia</taxon>
        <taxon>Puniceicoccales</taxon>
        <taxon>Pelagicoccaceae</taxon>
        <taxon>Pelagicoccus</taxon>
    </lineage>
</organism>
<proteinExistence type="predicted"/>
<dbReference type="PROSITE" id="PS51007">
    <property type="entry name" value="CYTC"/>
    <property type="match status" value="1"/>
</dbReference>
<keyword evidence="2 4" id="KW-0479">Metal-binding</keyword>
<dbReference type="GO" id="GO:0046872">
    <property type="term" value="F:metal ion binding"/>
    <property type="evidence" value="ECO:0007669"/>
    <property type="project" value="UniProtKB-KW"/>
</dbReference>
<evidence type="ECO:0000259" key="6">
    <source>
        <dbReference type="PROSITE" id="PS51007"/>
    </source>
</evidence>
<evidence type="ECO:0000256" key="1">
    <source>
        <dbReference type="ARBA" id="ARBA00022617"/>
    </source>
</evidence>
<keyword evidence="1 4" id="KW-0349">Heme</keyword>
<keyword evidence="8" id="KW-1185">Reference proteome</keyword>
<evidence type="ECO:0000313" key="7">
    <source>
        <dbReference type="EMBL" id="MBD5778856.1"/>
    </source>
</evidence>
<dbReference type="InterPro" id="IPR036909">
    <property type="entry name" value="Cyt_c-like_dom_sf"/>
</dbReference>
<gene>
    <name evidence="7" type="ORF">IEN85_05085</name>
</gene>
<dbReference type="Pfam" id="PF00034">
    <property type="entry name" value="Cytochrom_C"/>
    <property type="match status" value="1"/>
</dbReference>
<evidence type="ECO:0000313" key="8">
    <source>
        <dbReference type="Proteomes" id="UP000622317"/>
    </source>
</evidence>
<evidence type="ECO:0000256" key="5">
    <source>
        <dbReference type="SAM" id="SignalP"/>
    </source>
</evidence>
<keyword evidence="3 4" id="KW-0408">Iron</keyword>
<evidence type="ECO:0000256" key="4">
    <source>
        <dbReference type="PROSITE-ProRule" id="PRU00433"/>
    </source>
</evidence>
<feature type="domain" description="Cytochrome c" evidence="6">
    <location>
        <begin position="35"/>
        <end position="137"/>
    </location>
</feature>
<keyword evidence="5" id="KW-0732">Signal</keyword>